<sequence>MKEQPLLNRARCAVLALLCLAAPAAQAAGPRVAVTDLGYEVQVSEYFRNVSASQQFSQHGRQASGSSSFTLEEGTKTYIVPGELRNFTADIKGALVRGGKVRVVQGRPHTGKASENVHDIIARIRVGAFPGADYVLFGTVSDIQFSEGEMGFDAGSRAYTLQLDLVADFSLINTRNYEIVAAFSAAGSGLDSKILSRAGDRASLNRAKVVRETSQSLAEEVYEQLIGQFTQAGAAITFEAPLPPARPVAPAAPEAPRSGVTVY</sequence>
<gene>
    <name evidence="2" type="ORF">AAV32_12790</name>
    <name evidence="3" type="ORF">EV679_0080</name>
</gene>
<evidence type="ECO:0000313" key="5">
    <source>
        <dbReference type="Proteomes" id="UP000292039"/>
    </source>
</evidence>
<feature type="chain" id="PRO_5036007458" evidence="1">
    <location>
        <begin position="28"/>
        <end position="263"/>
    </location>
</feature>
<evidence type="ECO:0000256" key="1">
    <source>
        <dbReference type="SAM" id="SignalP"/>
    </source>
</evidence>
<feature type="signal peptide" evidence="1">
    <location>
        <begin position="1"/>
        <end position="27"/>
    </location>
</feature>
<evidence type="ECO:0000313" key="2">
    <source>
        <dbReference type="EMBL" id="KKO71137.1"/>
    </source>
</evidence>
<reference evidence="2 4" key="1">
    <citation type="submission" date="2015-04" db="EMBL/GenBank/DDBJ databases">
        <title>Genome sequence of Kerstersia gyiorum CG1.</title>
        <authorList>
            <person name="Greninger A.L."/>
            <person name="Kozyreva V."/>
            <person name="Chaturvedi V."/>
        </authorList>
    </citation>
    <scope>NUCLEOTIDE SEQUENCE [LARGE SCALE GENOMIC DNA]</scope>
    <source>
        <strain evidence="2 4">CG1</strain>
    </source>
</reference>
<protein>
    <submittedName>
        <fullName evidence="3">Curli biogenesis system outer membrane secretion channel CsgG</fullName>
    </submittedName>
</protein>
<dbReference type="EMBL" id="SGWZ01000001">
    <property type="protein sequence ID" value="RZS72897.1"/>
    <property type="molecule type" value="Genomic_DNA"/>
</dbReference>
<name>A0A171KQH0_9BURK</name>
<reference evidence="3 5" key="2">
    <citation type="submission" date="2019-02" db="EMBL/GenBank/DDBJ databases">
        <title>Genomic Encyclopedia of Type Strains, Phase IV (KMG-IV): sequencing the most valuable type-strain genomes for metagenomic binning, comparative biology and taxonomic classification.</title>
        <authorList>
            <person name="Goeker M."/>
        </authorList>
    </citation>
    <scope>NUCLEOTIDE SEQUENCE [LARGE SCALE GENOMIC DNA]</scope>
    <source>
        <strain evidence="3 5">DSM 16618</strain>
    </source>
</reference>
<proteinExistence type="predicted"/>
<evidence type="ECO:0000313" key="4">
    <source>
        <dbReference type="Proteomes" id="UP000078084"/>
    </source>
</evidence>
<comment type="caution">
    <text evidence="2">The sequence shown here is derived from an EMBL/GenBank/DDBJ whole genome shotgun (WGS) entry which is preliminary data.</text>
</comment>
<keyword evidence="1" id="KW-0732">Signal</keyword>
<dbReference type="AlphaFoldDB" id="A0A171KQH0"/>
<dbReference type="PATRIC" id="fig|206506.3.peg.2721"/>
<dbReference type="STRING" id="206506.AAV32_12790"/>
<accession>A0A171KQH0</accession>
<dbReference type="EMBL" id="LBNE01000009">
    <property type="protein sequence ID" value="KKO71137.1"/>
    <property type="molecule type" value="Genomic_DNA"/>
</dbReference>
<dbReference type="Proteomes" id="UP000292039">
    <property type="component" value="Unassembled WGS sequence"/>
</dbReference>
<dbReference type="Proteomes" id="UP000078084">
    <property type="component" value="Unassembled WGS sequence"/>
</dbReference>
<keyword evidence="4" id="KW-1185">Reference proteome</keyword>
<organism evidence="2 4">
    <name type="scientific">Kerstersia gyiorum</name>
    <dbReference type="NCBI Taxonomy" id="206506"/>
    <lineage>
        <taxon>Bacteria</taxon>
        <taxon>Pseudomonadati</taxon>
        <taxon>Pseudomonadota</taxon>
        <taxon>Betaproteobacteria</taxon>
        <taxon>Burkholderiales</taxon>
        <taxon>Alcaligenaceae</taxon>
        <taxon>Kerstersia</taxon>
    </lineage>
</organism>
<evidence type="ECO:0000313" key="3">
    <source>
        <dbReference type="EMBL" id="RZS72897.1"/>
    </source>
</evidence>
<dbReference type="GeneID" id="99724995"/>
<dbReference type="RefSeq" id="WP_068372791.1">
    <property type="nucleotide sequence ID" value="NZ_CBCSEB010000003.1"/>
</dbReference>